<comment type="catalytic activity">
    <reaction evidence="7">
        <text>a 2'-deoxyadenosine in DNA + S-adenosyl-L-methionine = an N(6)-methyl-2'-deoxyadenosine in DNA + S-adenosyl-L-homocysteine + H(+)</text>
        <dbReference type="Rhea" id="RHEA:15197"/>
        <dbReference type="Rhea" id="RHEA-COMP:12418"/>
        <dbReference type="Rhea" id="RHEA-COMP:12419"/>
        <dbReference type="ChEBI" id="CHEBI:15378"/>
        <dbReference type="ChEBI" id="CHEBI:57856"/>
        <dbReference type="ChEBI" id="CHEBI:59789"/>
        <dbReference type="ChEBI" id="CHEBI:90615"/>
        <dbReference type="ChEBI" id="CHEBI:90616"/>
        <dbReference type="EC" id="2.1.1.72"/>
    </reaction>
</comment>
<keyword evidence="6" id="KW-0680">Restriction system</keyword>
<comment type="similarity">
    <text evidence="1">Belongs to the N(4)/N(6)-methyltransferase family.</text>
</comment>
<dbReference type="SUPFAM" id="SSF53335">
    <property type="entry name" value="S-adenosyl-L-methionine-dependent methyltransferases"/>
    <property type="match status" value="1"/>
</dbReference>
<dbReference type="Gene3D" id="3.40.50.150">
    <property type="entry name" value="Vaccinia Virus protein VP39"/>
    <property type="match status" value="1"/>
</dbReference>
<keyword evidence="11" id="KW-1185">Reference proteome</keyword>
<feature type="domain" description="N6 adenine-specific DNA methyltransferase N-terminal" evidence="9">
    <location>
        <begin position="7"/>
        <end position="128"/>
    </location>
</feature>
<dbReference type="AlphaFoldDB" id="A0A2K2U309"/>
<keyword evidence="5" id="KW-0949">S-adenosyl-L-methionine</keyword>
<evidence type="ECO:0000256" key="7">
    <source>
        <dbReference type="ARBA" id="ARBA00047942"/>
    </source>
</evidence>
<evidence type="ECO:0000256" key="3">
    <source>
        <dbReference type="ARBA" id="ARBA00022603"/>
    </source>
</evidence>
<dbReference type="InterPro" id="IPR051537">
    <property type="entry name" value="DNA_Adenine_Mtase"/>
</dbReference>
<dbReference type="Pfam" id="PF12161">
    <property type="entry name" value="HsdM_N"/>
    <property type="match status" value="1"/>
</dbReference>
<evidence type="ECO:0000256" key="4">
    <source>
        <dbReference type="ARBA" id="ARBA00022679"/>
    </source>
</evidence>
<protein>
    <recommendedName>
        <fullName evidence="2">site-specific DNA-methyltransferase (adenine-specific)</fullName>
        <ecNumber evidence="2">2.1.1.72</ecNumber>
    </recommendedName>
</protein>
<feature type="domain" description="DNA methylase adenine-specific" evidence="8">
    <location>
        <begin position="143"/>
        <end position="460"/>
    </location>
</feature>
<dbReference type="PRINTS" id="PR00507">
    <property type="entry name" value="N12N6MTFRASE"/>
</dbReference>
<accession>A0A2K2U309</accession>
<dbReference type="GO" id="GO:0008170">
    <property type="term" value="F:N-methyltransferase activity"/>
    <property type="evidence" value="ECO:0007669"/>
    <property type="project" value="InterPro"/>
</dbReference>
<evidence type="ECO:0000256" key="5">
    <source>
        <dbReference type="ARBA" id="ARBA00022691"/>
    </source>
</evidence>
<keyword evidence="3 10" id="KW-0489">Methyltransferase</keyword>
<evidence type="ECO:0000256" key="2">
    <source>
        <dbReference type="ARBA" id="ARBA00011900"/>
    </source>
</evidence>
<dbReference type="Gene3D" id="1.20.1260.30">
    <property type="match status" value="1"/>
</dbReference>
<sequence length="498" mass="57095">MITGAAKKKVDDVWQKMWEGGITNPIEVISQLTYLMFMRSLDEKEFKIERIEMLTEEPQSHIFPQTPEGQQMRWNRFKDLEPEAMLNIVQNEAFPYIKALNDGTPFSTCMESATFGIQNPRTLQKAVSGIDNLMRDFDEHIGDLGDLYEYMLSKLSAARAAGQFRTPKHIRDMMVRLVKPQPSELICDPAMGTAGFLISAAEFLRSEHEETMSESDWDAFSGERGSKQQFSGFEVDQTMLRISTMNMMLHSVNMPDIRYLNSISKHNTIRNKYDLILANPPFKGSVDSEDIDPSLKAICDSKQTELLFAALFLRMLKIGGRCACIVPNGVLFRSDSKAYTQLRRELIENQKLEAIICMPSGVFKPYSPVSTAILVFTKTNAGGTDNVWLYNMEHDGFTLDDKRDPDETRNDIPDLLQRWNHLDAERDRERNQKSFLVPKQEIADNGYDFSFNKYTATEYERIEYPPTSEILADLARLNKEMSEGLRELELMLKGDRNE</sequence>
<dbReference type="Pfam" id="PF02384">
    <property type="entry name" value="N6_Mtase"/>
    <property type="match status" value="1"/>
</dbReference>
<evidence type="ECO:0000259" key="8">
    <source>
        <dbReference type="Pfam" id="PF02384"/>
    </source>
</evidence>
<reference evidence="10 11" key="1">
    <citation type="journal article" date="2018" name="Int. J. Syst. Evol. Microbiol.">
        <title>Rubneribacter badeniensis gen. nov., sp. nov. and Enteroscipio rubneri gen. nov., sp. nov., new members of the Eggerthellaceae isolated from human faeces.</title>
        <authorList>
            <person name="Danylec N."/>
            <person name="Gobl A."/>
            <person name="Stoll D.A."/>
            <person name="Hetzer B."/>
            <person name="Kulling S.E."/>
            <person name="Huch M."/>
        </authorList>
    </citation>
    <scope>NUCLEOTIDE SEQUENCE [LARGE SCALE GENOMIC DNA]</scope>
    <source>
        <strain evidence="10 11">ResAG-85</strain>
    </source>
</reference>
<dbReference type="InterPro" id="IPR029063">
    <property type="entry name" value="SAM-dependent_MTases_sf"/>
</dbReference>
<name>A0A2K2U309_9ACTN</name>
<dbReference type="PANTHER" id="PTHR42933:SF3">
    <property type="entry name" value="TYPE I RESTRICTION ENZYME MJAVIII METHYLASE SUBUNIT"/>
    <property type="match status" value="1"/>
</dbReference>
<gene>
    <name evidence="10" type="ORF">C2L80_10840</name>
</gene>
<organism evidence="10 11">
    <name type="scientific">Rubneribacter badeniensis</name>
    <dbReference type="NCBI Taxonomy" id="2070688"/>
    <lineage>
        <taxon>Bacteria</taxon>
        <taxon>Bacillati</taxon>
        <taxon>Actinomycetota</taxon>
        <taxon>Coriobacteriia</taxon>
        <taxon>Eggerthellales</taxon>
        <taxon>Eggerthellaceae</taxon>
        <taxon>Rubneribacter</taxon>
    </lineage>
</organism>
<dbReference type="InterPro" id="IPR022749">
    <property type="entry name" value="D12N6_MeTrfase_N"/>
</dbReference>
<dbReference type="GO" id="GO:0009307">
    <property type="term" value="P:DNA restriction-modification system"/>
    <property type="evidence" value="ECO:0007669"/>
    <property type="project" value="UniProtKB-KW"/>
</dbReference>
<dbReference type="GO" id="GO:0032259">
    <property type="term" value="P:methylation"/>
    <property type="evidence" value="ECO:0007669"/>
    <property type="project" value="UniProtKB-KW"/>
</dbReference>
<evidence type="ECO:0000313" key="11">
    <source>
        <dbReference type="Proteomes" id="UP000236488"/>
    </source>
</evidence>
<evidence type="ECO:0000259" key="9">
    <source>
        <dbReference type="Pfam" id="PF12161"/>
    </source>
</evidence>
<dbReference type="PROSITE" id="PS00092">
    <property type="entry name" value="N6_MTASE"/>
    <property type="match status" value="1"/>
</dbReference>
<proteinExistence type="inferred from homology"/>
<dbReference type="EMBL" id="PPEL01000078">
    <property type="protein sequence ID" value="PNV64642.1"/>
    <property type="molecule type" value="Genomic_DNA"/>
</dbReference>
<dbReference type="InterPro" id="IPR003356">
    <property type="entry name" value="DNA_methylase_A-5"/>
</dbReference>
<keyword evidence="4 10" id="KW-0808">Transferase</keyword>
<dbReference type="PANTHER" id="PTHR42933">
    <property type="entry name" value="SLR6095 PROTEIN"/>
    <property type="match status" value="1"/>
</dbReference>
<dbReference type="InterPro" id="IPR038333">
    <property type="entry name" value="T1MK-like_N_sf"/>
</dbReference>
<dbReference type="RefSeq" id="WP_092197607.1">
    <property type="nucleotide sequence ID" value="NZ_PPEL01000078.1"/>
</dbReference>
<evidence type="ECO:0000313" key="10">
    <source>
        <dbReference type="EMBL" id="PNV64642.1"/>
    </source>
</evidence>
<dbReference type="GO" id="GO:0009007">
    <property type="term" value="F:site-specific DNA-methyltransferase (adenine-specific) activity"/>
    <property type="evidence" value="ECO:0007669"/>
    <property type="project" value="UniProtKB-EC"/>
</dbReference>
<dbReference type="GO" id="GO:0003677">
    <property type="term" value="F:DNA binding"/>
    <property type="evidence" value="ECO:0007669"/>
    <property type="project" value="InterPro"/>
</dbReference>
<evidence type="ECO:0000256" key="6">
    <source>
        <dbReference type="ARBA" id="ARBA00022747"/>
    </source>
</evidence>
<evidence type="ECO:0000256" key="1">
    <source>
        <dbReference type="ARBA" id="ARBA00006594"/>
    </source>
</evidence>
<dbReference type="InterPro" id="IPR002052">
    <property type="entry name" value="DNA_methylase_N6_adenine_CS"/>
</dbReference>
<comment type="caution">
    <text evidence="10">The sequence shown here is derived from an EMBL/GenBank/DDBJ whole genome shotgun (WGS) entry which is preliminary data.</text>
</comment>
<dbReference type="Proteomes" id="UP000236488">
    <property type="component" value="Unassembled WGS sequence"/>
</dbReference>
<dbReference type="EC" id="2.1.1.72" evidence="2"/>